<reference evidence="1" key="1">
    <citation type="submission" date="2019-02" db="EMBL/GenBank/DDBJ databases">
        <authorList>
            <person name="Gruber-Vodicka R. H."/>
            <person name="Seah K. B. B."/>
        </authorList>
    </citation>
    <scope>NUCLEOTIDE SEQUENCE</scope>
    <source>
        <strain evidence="1">BECK_BY7</strain>
    </source>
</reference>
<accession>A0A450WC60</accession>
<proteinExistence type="predicted"/>
<dbReference type="EMBL" id="CAADFN010000010">
    <property type="protein sequence ID" value="VFK14643.1"/>
    <property type="molecule type" value="Genomic_DNA"/>
</dbReference>
<sequence>MVPLFSLFECSEKSFCFWWNSERTRSLPSVEMTAFFFAMKFWFRLVWVGYRKNKDSGRSDARAKTYPLSILARSANMF</sequence>
<protein>
    <submittedName>
        <fullName evidence="1">Uncharacterized protein</fullName>
    </submittedName>
</protein>
<evidence type="ECO:0000313" key="1">
    <source>
        <dbReference type="EMBL" id="VFK14643.1"/>
    </source>
</evidence>
<gene>
    <name evidence="1" type="ORF">BECKLFY1418C_GA0070996_10104</name>
</gene>
<organism evidence="1">
    <name type="scientific">Candidatus Kentrum sp. LFY</name>
    <dbReference type="NCBI Taxonomy" id="2126342"/>
    <lineage>
        <taxon>Bacteria</taxon>
        <taxon>Pseudomonadati</taxon>
        <taxon>Pseudomonadota</taxon>
        <taxon>Gammaproteobacteria</taxon>
        <taxon>Candidatus Kentrum</taxon>
    </lineage>
</organism>
<dbReference type="AlphaFoldDB" id="A0A450WC60"/>
<name>A0A450WC60_9GAMM</name>